<evidence type="ECO:0000313" key="7">
    <source>
        <dbReference type="EMBL" id="VEN45592.1"/>
    </source>
</evidence>
<comment type="subcellular location">
    <subcellularLocation>
        <location evidence="1">Cell membrane</location>
        <topology evidence="1">Multi-pass membrane protein</topology>
    </subcellularLocation>
</comment>
<sequence length="139" mass="15932">MNPIFLFHTVIELTVLIIHAYAAVAYFVYTFKHPLAPAVQVINYVFLFFHSMGMLVFLRNAQQLKNMITGLINFLLEYSTTITTLEEHQQIRLFIEKLKHHRHLSASGVFEIDLGIAGPISANILTYVLVALQFEIPQE</sequence>
<dbReference type="InterPro" id="IPR013604">
    <property type="entry name" value="7TM_chemorcpt"/>
</dbReference>
<gene>
    <name evidence="7" type="ORF">CALMAC_LOCUS7994</name>
</gene>
<evidence type="ECO:0000313" key="8">
    <source>
        <dbReference type="Proteomes" id="UP000410492"/>
    </source>
</evidence>
<dbReference type="Pfam" id="PF08395">
    <property type="entry name" value="7tm_7"/>
    <property type="match status" value="1"/>
</dbReference>
<dbReference type="GO" id="GO:0005886">
    <property type="term" value="C:plasma membrane"/>
    <property type="evidence" value="ECO:0007669"/>
    <property type="project" value="UniProtKB-SubCell"/>
</dbReference>
<keyword evidence="4 6" id="KW-1133">Transmembrane helix</keyword>
<feature type="transmembrane region" description="Helical" evidence="6">
    <location>
        <begin position="41"/>
        <end position="58"/>
    </location>
</feature>
<proteinExistence type="predicted"/>
<evidence type="ECO:0000256" key="3">
    <source>
        <dbReference type="ARBA" id="ARBA00022692"/>
    </source>
</evidence>
<reference evidence="7 8" key="1">
    <citation type="submission" date="2019-01" db="EMBL/GenBank/DDBJ databases">
        <authorList>
            <person name="Sayadi A."/>
        </authorList>
    </citation>
    <scope>NUCLEOTIDE SEQUENCE [LARGE SCALE GENOMIC DNA]</scope>
</reference>
<evidence type="ECO:0008006" key="9">
    <source>
        <dbReference type="Google" id="ProtNLM"/>
    </source>
</evidence>
<dbReference type="EMBL" id="CAACVG010007465">
    <property type="protein sequence ID" value="VEN45592.1"/>
    <property type="molecule type" value="Genomic_DNA"/>
</dbReference>
<evidence type="ECO:0000256" key="5">
    <source>
        <dbReference type="ARBA" id="ARBA00023136"/>
    </source>
</evidence>
<protein>
    <recommendedName>
        <fullName evidence="9">Gustatory receptor</fullName>
    </recommendedName>
</protein>
<dbReference type="GO" id="GO:0050909">
    <property type="term" value="P:sensory perception of taste"/>
    <property type="evidence" value="ECO:0007669"/>
    <property type="project" value="InterPro"/>
</dbReference>
<keyword evidence="2" id="KW-1003">Cell membrane</keyword>
<organism evidence="7 8">
    <name type="scientific">Callosobruchus maculatus</name>
    <name type="common">Southern cowpea weevil</name>
    <name type="synonym">Pulse bruchid</name>
    <dbReference type="NCBI Taxonomy" id="64391"/>
    <lineage>
        <taxon>Eukaryota</taxon>
        <taxon>Metazoa</taxon>
        <taxon>Ecdysozoa</taxon>
        <taxon>Arthropoda</taxon>
        <taxon>Hexapoda</taxon>
        <taxon>Insecta</taxon>
        <taxon>Pterygota</taxon>
        <taxon>Neoptera</taxon>
        <taxon>Endopterygota</taxon>
        <taxon>Coleoptera</taxon>
        <taxon>Polyphaga</taxon>
        <taxon>Cucujiformia</taxon>
        <taxon>Chrysomeloidea</taxon>
        <taxon>Chrysomelidae</taxon>
        <taxon>Bruchinae</taxon>
        <taxon>Bruchini</taxon>
        <taxon>Callosobruchus</taxon>
    </lineage>
</organism>
<dbReference type="Proteomes" id="UP000410492">
    <property type="component" value="Unassembled WGS sequence"/>
</dbReference>
<name>A0A653CCC2_CALMS</name>
<evidence type="ECO:0000256" key="6">
    <source>
        <dbReference type="SAM" id="Phobius"/>
    </source>
</evidence>
<evidence type="ECO:0000256" key="4">
    <source>
        <dbReference type="ARBA" id="ARBA00022989"/>
    </source>
</evidence>
<feature type="transmembrane region" description="Helical" evidence="6">
    <location>
        <begin position="5"/>
        <end position="29"/>
    </location>
</feature>
<keyword evidence="5 6" id="KW-0472">Membrane</keyword>
<evidence type="ECO:0000256" key="2">
    <source>
        <dbReference type="ARBA" id="ARBA00022475"/>
    </source>
</evidence>
<dbReference type="OrthoDB" id="6748673at2759"/>
<keyword evidence="3 6" id="KW-0812">Transmembrane</keyword>
<keyword evidence="8" id="KW-1185">Reference proteome</keyword>
<accession>A0A653CCC2</accession>
<evidence type="ECO:0000256" key="1">
    <source>
        <dbReference type="ARBA" id="ARBA00004651"/>
    </source>
</evidence>
<dbReference type="AlphaFoldDB" id="A0A653CCC2"/>